<sequence>MEEQGMPDDVITEILLRLPSKSVLRCGAVCRSWRCITTCPYFLATHSSRRPNEMVVVIESDKLGTVPLTAPVKGRQMWESEGRPWSSRPLYFCCPKYKAGDGNTIAYCKILDSLDGLLVFEQRVGLYFISNPTTRQRAYLPPLGPETCTNPVACGFYFHRPSGEYRLLCHGTDQAAATGGDLYYTLSAGGSQPRRLVAAPAERPRVYQPPVTHRGALHWLPCFIEVMRTGKMRILAFDTASETFRLMSTPPVRDGDAMSLVELGGVLCVAAMKLHDGTSLDIWALQQDCEAETERSSWVLRYHVEMPLIELGLNVVVRSVVAAGEDVILVGRRHNGVARWFHLKEGRLLKQLHLWPRLVFLVFRESLVRHAFFDSPGPDLSHVQQQEADYLHFKY</sequence>
<dbReference type="STRING" id="4537.A0A0E0L5X6"/>
<dbReference type="InterPro" id="IPR050796">
    <property type="entry name" value="SCF_F-box_component"/>
</dbReference>
<reference evidence="2" key="1">
    <citation type="submission" date="2015-04" db="UniProtKB">
        <authorList>
            <consortium name="EnsemblPlants"/>
        </authorList>
    </citation>
    <scope>IDENTIFICATION</scope>
</reference>
<dbReference type="CDD" id="cd22157">
    <property type="entry name" value="F-box_AtFBW1-like"/>
    <property type="match status" value="1"/>
</dbReference>
<dbReference type="Pfam" id="PF08268">
    <property type="entry name" value="FBA_3"/>
    <property type="match status" value="1"/>
</dbReference>
<dbReference type="SUPFAM" id="SSF81383">
    <property type="entry name" value="F-box domain"/>
    <property type="match status" value="1"/>
</dbReference>
<dbReference type="Proteomes" id="UP000026962">
    <property type="component" value="Chromosome 5"/>
</dbReference>
<dbReference type="PANTHER" id="PTHR31672">
    <property type="entry name" value="BNACNNG10540D PROTEIN"/>
    <property type="match status" value="1"/>
</dbReference>
<protein>
    <recommendedName>
        <fullName evidence="1">F-box domain-containing protein</fullName>
    </recommendedName>
</protein>
<keyword evidence="3" id="KW-1185">Reference proteome</keyword>
<dbReference type="Gene3D" id="1.20.1280.50">
    <property type="match status" value="1"/>
</dbReference>
<feature type="domain" description="F-box" evidence="1">
    <location>
        <begin position="6"/>
        <end position="46"/>
    </location>
</feature>
<dbReference type="NCBIfam" id="TIGR01640">
    <property type="entry name" value="F_box_assoc_1"/>
    <property type="match status" value="1"/>
</dbReference>
<dbReference type="PANTHER" id="PTHR31672:SF2">
    <property type="entry name" value="F-BOX DOMAIN-CONTAINING PROTEIN"/>
    <property type="match status" value="1"/>
</dbReference>
<dbReference type="OMA" id="CNRTHRD"/>
<accession>A0A0E0L5X6</accession>
<dbReference type="AlphaFoldDB" id="A0A0E0L5X6"/>
<dbReference type="InterPro" id="IPR017451">
    <property type="entry name" value="F-box-assoc_interact_dom"/>
</dbReference>
<name>A0A0E0L5X6_ORYPU</name>
<evidence type="ECO:0000259" key="1">
    <source>
        <dbReference type="SMART" id="SM00256"/>
    </source>
</evidence>
<dbReference type="Pfam" id="PF00646">
    <property type="entry name" value="F-box"/>
    <property type="match status" value="1"/>
</dbReference>
<dbReference type="eggNOG" id="ENOG502R44T">
    <property type="taxonomic scope" value="Eukaryota"/>
</dbReference>
<dbReference type="InterPro" id="IPR036047">
    <property type="entry name" value="F-box-like_dom_sf"/>
</dbReference>
<dbReference type="SMART" id="SM00256">
    <property type="entry name" value="FBOX"/>
    <property type="match status" value="1"/>
</dbReference>
<dbReference type="Gramene" id="OPUNC05G23910.1">
    <property type="protein sequence ID" value="OPUNC05G23910.1"/>
    <property type="gene ID" value="OPUNC05G23910"/>
</dbReference>
<dbReference type="HOGENOM" id="CLU_032609_2_0_1"/>
<evidence type="ECO:0000313" key="3">
    <source>
        <dbReference type="Proteomes" id="UP000026962"/>
    </source>
</evidence>
<proteinExistence type="predicted"/>
<dbReference type="InterPro" id="IPR001810">
    <property type="entry name" value="F-box_dom"/>
</dbReference>
<evidence type="ECO:0000313" key="2">
    <source>
        <dbReference type="EnsemblPlants" id="OPUNC05G23910.1"/>
    </source>
</evidence>
<dbReference type="EnsemblPlants" id="OPUNC05G23910.1">
    <property type="protein sequence ID" value="OPUNC05G23910.1"/>
    <property type="gene ID" value="OPUNC05G23910"/>
</dbReference>
<organism evidence="2">
    <name type="scientific">Oryza punctata</name>
    <name type="common">Red rice</name>
    <dbReference type="NCBI Taxonomy" id="4537"/>
    <lineage>
        <taxon>Eukaryota</taxon>
        <taxon>Viridiplantae</taxon>
        <taxon>Streptophyta</taxon>
        <taxon>Embryophyta</taxon>
        <taxon>Tracheophyta</taxon>
        <taxon>Spermatophyta</taxon>
        <taxon>Magnoliopsida</taxon>
        <taxon>Liliopsida</taxon>
        <taxon>Poales</taxon>
        <taxon>Poaceae</taxon>
        <taxon>BOP clade</taxon>
        <taxon>Oryzoideae</taxon>
        <taxon>Oryzeae</taxon>
        <taxon>Oryzinae</taxon>
        <taxon>Oryza</taxon>
    </lineage>
</organism>
<reference evidence="2" key="2">
    <citation type="submission" date="2018-05" db="EMBL/GenBank/DDBJ databases">
        <title>OpunRS2 (Oryza punctata Reference Sequence Version 2).</title>
        <authorList>
            <person name="Zhang J."/>
            <person name="Kudrna D."/>
            <person name="Lee S."/>
            <person name="Talag J."/>
            <person name="Welchert J."/>
            <person name="Wing R.A."/>
        </authorList>
    </citation>
    <scope>NUCLEOTIDE SEQUENCE [LARGE SCALE GENOMIC DNA]</scope>
</reference>
<dbReference type="InterPro" id="IPR013187">
    <property type="entry name" value="F-box-assoc_dom_typ3"/>
</dbReference>